<organism evidence="12 13">
    <name type="scientific">Aristolochia fimbriata</name>
    <name type="common">White veined hardy Dutchman's pipe vine</name>
    <dbReference type="NCBI Taxonomy" id="158543"/>
    <lineage>
        <taxon>Eukaryota</taxon>
        <taxon>Viridiplantae</taxon>
        <taxon>Streptophyta</taxon>
        <taxon>Embryophyta</taxon>
        <taxon>Tracheophyta</taxon>
        <taxon>Spermatophyta</taxon>
        <taxon>Magnoliopsida</taxon>
        <taxon>Magnoliidae</taxon>
        <taxon>Piperales</taxon>
        <taxon>Aristolochiaceae</taxon>
        <taxon>Aristolochia</taxon>
    </lineage>
</organism>
<keyword evidence="3 10" id="KW-0732">Signal</keyword>
<keyword evidence="4" id="KW-0677">Repeat</keyword>
<proteinExistence type="inferred from homology"/>
<dbReference type="SUPFAM" id="SSF56112">
    <property type="entry name" value="Protein kinase-like (PK-like)"/>
    <property type="match status" value="1"/>
</dbReference>
<evidence type="ECO:0000256" key="9">
    <source>
        <dbReference type="SAM" id="Phobius"/>
    </source>
</evidence>
<dbReference type="InterPro" id="IPR051378">
    <property type="entry name" value="Cell2Cell_Antifungal"/>
</dbReference>
<keyword evidence="9" id="KW-0472">Membrane</keyword>
<keyword evidence="5" id="KW-0965">Cell junction</keyword>
<dbReference type="InterPro" id="IPR011009">
    <property type="entry name" value="Kinase-like_dom_sf"/>
</dbReference>
<evidence type="ECO:0000313" key="13">
    <source>
        <dbReference type="Proteomes" id="UP000825729"/>
    </source>
</evidence>
<feature type="signal peptide" evidence="10">
    <location>
        <begin position="1"/>
        <end position="21"/>
    </location>
</feature>
<keyword evidence="9" id="KW-0812">Transmembrane</keyword>
<dbReference type="Pfam" id="PF01657">
    <property type="entry name" value="Stress-antifung"/>
    <property type="match status" value="1"/>
</dbReference>
<evidence type="ECO:0000256" key="4">
    <source>
        <dbReference type="ARBA" id="ARBA00022737"/>
    </source>
</evidence>
<evidence type="ECO:0000259" key="11">
    <source>
        <dbReference type="PROSITE" id="PS51473"/>
    </source>
</evidence>
<evidence type="ECO:0000313" key="12">
    <source>
        <dbReference type="EMBL" id="KAG9449845.1"/>
    </source>
</evidence>
<sequence>MALLLLFPLFLILFSLPPALPQPRAELVSRTCNETHHSDISAHLENLSWSLDVVRQQISVEGYGFASRGTPPARTFVMAQCHDDLSSDDCWQCFTQAEALLRACFPSIGGRVYLDGCFLRAENYSFYTQVSSPEDTQVCGLSDSPYRDFPIIKGRVSYACNKRGGNLSACLPAADGRSLKTGCFFRYSASKFFNPGDLLINRRIIEMAVIYGIIIIITCVAAVCFGICLGRAAYKRINDTRNTIRSDSEVKIDSSLISRNLHFKYTTLVKATDFFSQANKLGEGGYSQVYKGSRWKTSCSQTLVPLS</sequence>
<evidence type="ECO:0000256" key="2">
    <source>
        <dbReference type="ARBA" id="ARBA00022581"/>
    </source>
</evidence>
<dbReference type="Gene3D" id="3.30.430.20">
    <property type="entry name" value="Gnk2 domain, C-X8-C-X2-C motif"/>
    <property type="match status" value="1"/>
</dbReference>
<evidence type="ECO:0000256" key="7">
    <source>
        <dbReference type="ARBA" id="ARBA00024184"/>
    </source>
</evidence>
<dbReference type="CDD" id="cd23509">
    <property type="entry name" value="Gnk2-like"/>
    <property type="match status" value="1"/>
</dbReference>
<dbReference type="Gene3D" id="3.30.200.20">
    <property type="entry name" value="Phosphorylase Kinase, domain 1"/>
    <property type="match status" value="1"/>
</dbReference>
<keyword evidence="2" id="KW-0945">Host-virus interaction</keyword>
<keyword evidence="6" id="KW-1015">Disulfide bond</keyword>
<comment type="caution">
    <text evidence="12">The sequence shown here is derived from an EMBL/GenBank/DDBJ whole genome shotgun (WGS) entry which is preliminary data.</text>
</comment>
<evidence type="ECO:0000256" key="5">
    <source>
        <dbReference type="ARBA" id="ARBA00022949"/>
    </source>
</evidence>
<name>A0AAV7EP02_ARIFI</name>
<comment type="subcellular location">
    <subcellularLocation>
        <location evidence="7">Cell junction</location>
        <location evidence="7">Plasmodesma</location>
    </subcellularLocation>
    <subcellularLocation>
        <location evidence="1">Cell membrane</location>
        <topology evidence="1">Single-pass type I membrane protein</topology>
    </subcellularLocation>
</comment>
<dbReference type="InterPro" id="IPR002902">
    <property type="entry name" value="GNK2"/>
</dbReference>
<feature type="transmembrane region" description="Helical" evidence="9">
    <location>
        <begin position="208"/>
        <end position="234"/>
    </location>
</feature>
<keyword evidence="13" id="KW-1185">Reference proteome</keyword>
<comment type="similarity">
    <text evidence="8">Belongs to the cysteine-rich repeat secretory protein family. Plasmodesmata-located proteins (PDLD) subfamily.</text>
</comment>
<keyword evidence="9" id="KW-1133">Transmembrane helix</keyword>
<dbReference type="Proteomes" id="UP000825729">
    <property type="component" value="Unassembled WGS sequence"/>
</dbReference>
<protein>
    <recommendedName>
        <fullName evidence="11">Gnk2-homologous domain-containing protein</fullName>
    </recommendedName>
</protein>
<evidence type="ECO:0000256" key="3">
    <source>
        <dbReference type="ARBA" id="ARBA00022729"/>
    </source>
</evidence>
<accession>A0AAV7EP02</accession>
<evidence type="ECO:0000256" key="6">
    <source>
        <dbReference type="ARBA" id="ARBA00023157"/>
    </source>
</evidence>
<feature type="domain" description="Gnk2-homologous" evidence="11">
    <location>
        <begin position="25"/>
        <end position="126"/>
    </location>
</feature>
<dbReference type="PANTHER" id="PTHR32080:SF27">
    <property type="entry name" value="OS01G0548750 PROTEIN"/>
    <property type="match status" value="1"/>
</dbReference>
<feature type="chain" id="PRO_5043843403" description="Gnk2-homologous domain-containing protein" evidence="10">
    <location>
        <begin position="22"/>
        <end position="307"/>
    </location>
</feature>
<evidence type="ECO:0000256" key="8">
    <source>
        <dbReference type="ARBA" id="ARBA00038393"/>
    </source>
</evidence>
<dbReference type="GO" id="GO:0009506">
    <property type="term" value="C:plasmodesma"/>
    <property type="evidence" value="ECO:0007669"/>
    <property type="project" value="UniProtKB-SubCell"/>
</dbReference>
<evidence type="ECO:0000256" key="1">
    <source>
        <dbReference type="ARBA" id="ARBA00004251"/>
    </source>
</evidence>
<reference evidence="12 13" key="1">
    <citation type="submission" date="2021-07" db="EMBL/GenBank/DDBJ databases">
        <title>The Aristolochia fimbriata genome: insights into angiosperm evolution, floral development and chemical biosynthesis.</title>
        <authorList>
            <person name="Jiao Y."/>
        </authorList>
    </citation>
    <scope>NUCLEOTIDE SEQUENCE [LARGE SCALE GENOMIC DNA]</scope>
    <source>
        <strain evidence="12">IBCAS-2021</strain>
        <tissue evidence="12">Leaf</tissue>
    </source>
</reference>
<dbReference type="GO" id="GO:0005886">
    <property type="term" value="C:plasma membrane"/>
    <property type="evidence" value="ECO:0007669"/>
    <property type="project" value="UniProtKB-SubCell"/>
</dbReference>
<dbReference type="EMBL" id="JAINDJ010000004">
    <property type="protein sequence ID" value="KAG9449845.1"/>
    <property type="molecule type" value="Genomic_DNA"/>
</dbReference>
<dbReference type="PANTHER" id="PTHR32080">
    <property type="entry name" value="ANTIFUNGAL PROTEIN GINKBILOBIN-2-LIKE"/>
    <property type="match status" value="1"/>
</dbReference>
<dbReference type="PROSITE" id="PS51473">
    <property type="entry name" value="GNK2"/>
    <property type="match status" value="1"/>
</dbReference>
<dbReference type="AlphaFoldDB" id="A0AAV7EP02"/>
<gene>
    <name evidence="12" type="ORF">H6P81_009810</name>
</gene>
<evidence type="ECO:0000256" key="10">
    <source>
        <dbReference type="SAM" id="SignalP"/>
    </source>
</evidence>
<dbReference type="InterPro" id="IPR038408">
    <property type="entry name" value="GNK2_sf"/>
</dbReference>